<sequence>MVVEEETSLEMDNLITNDNIILVTFLSGLAVGCSMTIGLALAMNMLVKCIDRTTTCISCSPWEKNKNKKNRNGSNTESSFISHVRFNTPDKDLDISEPMLKSTTYDLANVTPQVTKLVTFSGPTYASPPTPRPVANTPQQQPTSTNKEEESVYMPMSSCSSSFSSDNSLPLPTPPPSPPRSNGGDYVSYVNGRHLKLPSNPPSPIFNIKNEEGEDDNVEEHVYEYVPEVPQQSPSIQKCIQELKEMKHKKNTLTRSSSNNNNNAPRITQVTFKKFPPNNNNMWENHVYGNTTIVSSTPSPTFIPSPKSIIRKLSFKRKQ</sequence>
<protein>
    <submittedName>
        <fullName evidence="3">ORF999</fullName>
    </submittedName>
</protein>
<feature type="compositionally biased region" description="Polar residues" evidence="1">
    <location>
        <begin position="136"/>
        <end position="145"/>
    </location>
</feature>
<feature type="compositionally biased region" description="Low complexity" evidence="1">
    <location>
        <begin position="157"/>
        <end position="170"/>
    </location>
</feature>
<organism evidence="3">
    <name type="scientific">White spot syndrome virus</name>
    <dbReference type="NCBI Taxonomy" id="342409"/>
    <lineage>
        <taxon>Viruses</taxon>
        <taxon>Viruses incertae sedis</taxon>
        <taxon>Naldaviricetes</taxon>
        <taxon>Nimaviridae</taxon>
        <taxon>Whispovirus</taxon>
    </lineage>
</organism>
<name>A0A2D3I4V9_9VIRU</name>
<feature type="region of interest" description="Disordered" evidence="1">
    <location>
        <begin position="121"/>
        <end position="210"/>
    </location>
</feature>
<evidence type="ECO:0000256" key="2">
    <source>
        <dbReference type="SAM" id="Phobius"/>
    </source>
</evidence>
<proteinExistence type="predicted"/>
<keyword evidence="2" id="KW-1133">Transmembrane helix</keyword>
<feature type="transmembrane region" description="Helical" evidence="2">
    <location>
        <begin position="20"/>
        <end position="42"/>
    </location>
</feature>
<keyword evidence="2" id="KW-0472">Membrane</keyword>
<dbReference type="Proteomes" id="UP000267516">
    <property type="component" value="Segment"/>
</dbReference>
<keyword evidence="2" id="KW-0812">Transmembrane</keyword>
<evidence type="ECO:0000256" key="1">
    <source>
        <dbReference type="SAM" id="MobiDB-lite"/>
    </source>
</evidence>
<evidence type="ECO:0000313" key="3">
    <source>
        <dbReference type="EMBL" id="ATU83425.1"/>
    </source>
</evidence>
<dbReference type="EMBL" id="MF768985">
    <property type="protein sequence ID" value="ATU83425.1"/>
    <property type="molecule type" value="Genomic_DNA"/>
</dbReference>
<accession>A0A2D3I4V9</accession>
<reference evidence="3" key="1">
    <citation type="journal article" date="2018" name="Aquaculture">
        <title>Complete genome sequence of a white spot syndrome virus associated with a disease incursion in Australia.</title>
        <authorList>
            <person name="Oakey J."/>
            <person name="Smith C.S."/>
        </authorList>
    </citation>
    <scope>NUCLEOTIDE SEQUENCE [LARGE SCALE GENOMIC DNA]</scope>
    <source>
        <strain evidence="3">WSSV-AU</strain>
    </source>
</reference>